<evidence type="ECO:0000259" key="13">
    <source>
        <dbReference type="PROSITE" id="PS51479"/>
    </source>
</evidence>
<dbReference type="InterPro" id="IPR039693">
    <property type="entry name" value="Rtr1/RPAP2"/>
</dbReference>
<evidence type="ECO:0000256" key="4">
    <source>
        <dbReference type="ARBA" id="ARBA00022771"/>
    </source>
</evidence>
<protein>
    <recommendedName>
        <fullName evidence="12">RNA polymerase II subunit B1 CTD phosphatase RPAP2 homolog</fullName>
        <ecNumber evidence="12">3.1.3.16</ecNumber>
    </recommendedName>
</protein>
<dbReference type="Pfam" id="PF04181">
    <property type="entry name" value="RPAP2_Rtr1"/>
    <property type="match status" value="1"/>
</dbReference>
<dbReference type="EC" id="3.1.3.16" evidence="12"/>
<evidence type="ECO:0000256" key="6">
    <source>
        <dbReference type="ARBA" id="ARBA00022833"/>
    </source>
</evidence>
<dbReference type="GO" id="GO:0008270">
    <property type="term" value="F:zinc ion binding"/>
    <property type="evidence" value="ECO:0007669"/>
    <property type="project" value="UniProtKB-KW"/>
</dbReference>
<dbReference type="GO" id="GO:0043175">
    <property type="term" value="F:RNA polymerase core enzyme binding"/>
    <property type="evidence" value="ECO:0007669"/>
    <property type="project" value="UniProtKB-UniRule"/>
</dbReference>
<dbReference type="GO" id="GO:0008420">
    <property type="term" value="F:RNA polymerase II CTD heptapeptide repeat phosphatase activity"/>
    <property type="evidence" value="ECO:0007669"/>
    <property type="project" value="UniProtKB-UniRule"/>
</dbReference>
<keyword evidence="15" id="KW-1185">Reference proteome</keyword>
<dbReference type="OMA" id="HINKLCG"/>
<dbReference type="STRING" id="103827.A0A0N5D2N2"/>
<dbReference type="AlphaFoldDB" id="A0A0N5D2N2"/>
<dbReference type="PROSITE" id="PS51479">
    <property type="entry name" value="ZF_RTR1"/>
    <property type="match status" value="1"/>
</dbReference>
<evidence type="ECO:0000256" key="9">
    <source>
        <dbReference type="ARBA" id="ARBA00047761"/>
    </source>
</evidence>
<dbReference type="WBParaSite" id="TCLT_0000715001-mRNA-1">
    <property type="protein sequence ID" value="TCLT_0000715001-mRNA-1"/>
    <property type="gene ID" value="TCLT_0000715001"/>
</dbReference>
<feature type="domain" description="RTR1-type" evidence="13">
    <location>
        <begin position="41"/>
        <end position="125"/>
    </location>
</feature>
<evidence type="ECO:0000256" key="11">
    <source>
        <dbReference type="PROSITE-ProRule" id="PRU00812"/>
    </source>
</evidence>
<dbReference type="Proteomes" id="UP000276776">
    <property type="component" value="Unassembled WGS sequence"/>
</dbReference>
<accession>A0A0N5D2N2</accession>
<comment type="similarity">
    <text evidence="2 11 12">Belongs to the RPAP2 family.</text>
</comment>
<proteinExistence type="inferred from homology"/>
<evidence type="ECO:0000313" key="14">
    <source>
        <dbReference type="EMBL" id="VDN04567.1"/>
    </source>
</evidence>
<dbReference type="PANTHER" id="PTHR14732:SF0">
    <property type="entry name" value="RNA POLYMERASE II SUBUNIT B1 CTD PHOSPHATASE RPAP2-RELATED"/>
    <property type="match status" value="1"/>
</dbReference>
<dbReference type="PANTHER" id="PTHR14732">
    <property type="entry name" value="RNA POLYMERASE II SUBUNIT B1 CTD PHOSPHATASE RPAP2-RELATED"/>
    <property type="match status" value="1"/>
</dbReference>
<evidence type="ECO:0000256" key="3">
    <source>
        <dbReference type="ARBA" id="ARBA00022723"/>
    </source>
</evidence>
<evidence type="ECO:0000256" key="1">
    <source>
        <dbReference type="ARBA" id="ARBA00004123"/>
    </source>
</evidence>
<evidence type="ECO:0000256" key="2">
    <source>
        <dbReference type="ARBA" id="ARBA00005676"/>
    </source>
</evidence>
<keyword evidence="7 12" id="KW-0904">Protein phosphatase</keyword>
<sequence>MKKGISEDKAELLIREQQLRREVYNTIVSLTENVDEDMLQKSINNLDQSSWMELVEERYLGRICGFPLCNNAVKMKKSQKYRIDLRSKKIFERSADVDKFCSRDCFLRSAAVKAQLEVEPLWIRGNSQSNFPNYCMSVVYTSVLQIQNCVLPFSLSTSNNYLLFCHFLI</sequence>
<comment type="subcellular location">
    <subcellularLocation>
        <location evidence="1 12">Nucleus</location>
    </subcellularLocation>
</comment>
<organism evidence="16">
    <name type="scientific">Thelazia callipaeda</name>
    <name type="common">Oriental eyeworm</name>
    <name type="synonym">Parasitic nematode</name>
    <dbReference type="NCBI Taxonomy" id="103827"/>
    <lineage>
        <taxon>Eukaryota</taxon>
        <taxon>Metazoa</taxon>
        <taxon>Ecdysozoa</taxon>
        <taxon>Nematoda</taxon>
        <taxon>Chromadorea</taxon>
        <taxon>Rhabditida</taxon>
        <taxon>Spirurina</taxon>
        <taxon>Spiruromorpha</taxon>
        <taxon>Thelazioidea</taxon>
        <taxon>Thelaziidae</taxon>
        <taxon>Thelazia</taxon>
    </lineage>
</organism>
<dbReference type="GO" id="GO:0005737">
    <property type="term" value="C:cytoplasm"/>
    <property type="evidence" value="ECO:0007669"/>
    <property type="project" value="TreeGrafter"/>
</dbReference>
<keyword evidence="6 12" id="KW-0862">Zinc</keyword>
<dbReference type="EMBL" id="UYYF01004478">
    <property type="protein sequence ID" value="VDN04567.1"/>
    <property type="molecule type" value="Genomic_DNA"/>
</dbReference>
<comment type="catalytic activity">
    <reaction evidence="9 12">
        <text>O-phospho-L-seryl-[protein] + H2O = L-seryl-[protein] + phosphate</text>
        <dbReference type="Rhea" id="RHEA:20629"/>
        <dbReference type="Rhea" id="RHEA-COMP:9863"/>
        <dbReference type="Rhea" id="RHEA-COMP:11604"/>
        <dbReference type="ChEBI" id="CHEBI:15377"/>
        <dbReference type="ChEBI" id="CHEBI:29999"/>
        <dbReference type="ChEBI" id="CHEBI:43474"/>
        <dbReference type="ChEBI" id="CHEBI:83421"/>
        <dbReference type="EC" id="3.1.3.16"/>
    </reaction>
</comment>
<keyword evidence="8 12" id="KW-0539">Nucleus</keyword>
<dbReference type="InterPro" id="IPR038534">
    <property type="entry name" value="Rtr1/RPAP2_sf"/>
</dbReference>
<dbReference type="Gene3D" id="1.25.40.820">
    <property type="match status" value="1"/>
</dbReference>
<name>A0A0N5D2N2_THECL</name>
<evidence type="ECO:0000256" key="10">
    <source>
        <dbReference type="ARBA" id="ARBA00048336"/>
    </source>
</evidence>
<reference evidence="14 15" key="2">
    <citation type="submission" date="2018-11" db="EMBL/GenBank/DDBJ databases">
        <authorList>
            <consortium name="Pathogen Informatics"/>
        </authorList>
    </citation>
    <scope>NUCLEOTIDE SEQUENCE [LARGE SCALE GENOMIC DNA]</scope>
</reference>
<comment type="catalytic activity">
    <reaction evidence="10 12">
        <text>O-phospho-L-threonyl-[protein] + H2O = L-threonyl-[protein] + phosphate</text>
        <dbReference type="Rhea" id="RHEA:47004"/>
        <dbReference type="Rhea" id="RHEA-COMP:11060"/>
        <dbReference type="Rhea" id="RHEA-COMP:11605"/>
        <dbReference type="ChEBI" id="CHEBI:15377"/>
        <dbReference type="ChEBI" id="CHEBI:30013"/>
        <dbReference type="ChEBI" id="CHEBI:43474"/>
        <dbReference type="ChEBI" id="CHEBI:61977"/>
        <dbReference type="EC" id="3.1.3.16"/>
    </reaction>
</comment>
<evidence type="ECO:0000256" key="7">
    <source>
        <dbReference type="ARBA" id="ARBA00022912"/>
    </source>
</evidence>
<evidence type="ECO:0000313" key="15">
    <source>
        <dbReference type="Proteomes" id="UP000276776"/>
    </source>
</evidence>
<dbReference type="OrthoDB" id="2590500at2759"/>
<gene>
    <name evidence="14" type="ORF">TCLT_LOCUS7139</name>
</gene>
<keyword evidence="3 12" id="KW-0479">Metal-binding</keyword>
<evidence type="ECO:0000256" key="12">
    <source>
        <dbReference type="RuleBase" id="RU367080"/>
    </source>
</evidence>
<evidence type="ECO:0000256" key="5">
    <source>
        <dbReference type="ARBA" id="ARBA00022801"/>
    </source>
</evidence>
<evidence type="ECO:0000256" key="8">
    <source>
        <dbReference type="ARBA" id="ARBA00023242"/>
    </source>
</evidence>
<reference evidence="16" key="1">
    <citation type="submission" date="2017-02" db="UniProtKB">
        <authorList>
            <consortium name="WormBaseParasite"/>
        </authorList>
    </citation>
    <scope>IDENTIFICATION</scope>
</reference>
<keyword evidence="4 12" id="KW-0863">Zinc-finger</keyword>
<evidence type="ECO:0000313" key="16">
    <source>
        <dbReference type="WBParaSite" id="TCLT_0000715001-mRNA-1"/>
    </source>
</evidence>
<dbReference type="InterPro" id="IPR007308">
    <property type="entry name" value="Rtr1/RPAP2_dom"/>
</dbReference>
<comment type="function">
    <text evidence="12">Putative RNA polymerase II subunit B1 C-terminal domain (CTD) phosphatase involved in RNA polymerase II transcription regulation.</text>
</comment>
<dbReference type="GO" id="GO:0005634">
    <property type="term" value="C:nucleus"/>
    <property type="evidence" value="ECO:0007669"/>
    <property type="project" value="UniProtKB-SubCell"/>
</dbReference>
<keyword evidence="5 12" id="KW-0378">Hydrolase</keyword>